<dbReference type="RefSeq" id="XP_033601414.1">
    <property type="nucleotide sequence ID" value="XM_033740816.1"/>
</dbReference>
<accession>A0A6A6W8I2</accession>
<sequence>MKARHSRLISDRSKAPLVWTLHGNKRSLASRTGDKWWHFRLETVGEICCTTTATYTRHISSFRRLYRLAILLLLIQLIKLFLTPVKY</sequence>
<keyword evidence="1" id="KW-0812">Transmembrane</keyword>
<evidence type="ECO:0000313" key="3">
    <source>
        <dbReference type="Proteomes" id="UP000799437"/>
    </source>
</evidence>
<keyword evidence="1" id="KW-0472">Membrane</keyword>
<evidence type="ECO:0000256" key="1">
    <source>
        <dbReference type="SAM" id="Phobius"/>
    </source>
</evidence>
<proteinExistence type="predicted"/>
<keyword evidence="3" id="KW-1185">Reference proteome</keyword>
<gene>
    <name evidence="2" type="ORF">EJ05DRAFT_327711</name>
</gene>
<feature type="transmembrane region" description="Helical" evidence="1">
    <location>
        <begin position="65"/>
        <end position="82"/>
    </location>
</feature>
<name>A0A6A6W8I2_9PEZI</name>
<dbReference type="Proteomes" id="UP000799437">
    <property type="component" value="Unassembled WGS sequence"/>
</dbReference>
<evidence type="ECO:0000313" key="2">
    <source>
        <dbReference type="EMBL" id="KAF2758963.1"/>
    </source>
</evidence>
<reference evidence="2" key="1">
    <citation type="journal article" date="2020" name="Stud. Mycol.">
        <title>101 Dothideomycetes genomes: a test case for predicting lifestyles and emergence of pathogens.</title>
        <authorList>
            <person name="Haridas S."/>
            <person name="Albert R."/>
            <person name="Binder M."/>
            <person name="Bloem J."/>
            <person name="Labutti K."/>
            <person name="Salamov A."/>
            <person name="Andreopoulos B."/>
            <person name="Baker S."/>
            <person name="Barry K."/>
            <person name="Bills G."/>
            <person name="Bluhm B."/>
            <person name="Cannon C."/>
            <person name="Castanera R."/>
            <person name="Culley D."/>
            <person name="Daum C."/>
            <person name="Ezra D."/>
            <person name="Gonzalez J."/>
            <person name="Henrissat B."/>
            <person name="Kuo A."/>
            <person name="Liang C."/>
            <person name="Lipzen A."/>
            <person name="Lutzoni F."/>
            <person name="Magnuson J."/>
            <person name="Mondo S."/>
            <person name="Nolan M."/>
            <person name="Ohm R."/>
            <person name="Pangilinan J."/>
            <person name="Park H.-J."/>
            <person name="Ramirez L."/>
            <person name="Alfaro M."/>
            <person name="Sun H."/>
            <person name="Tritt A."/>
            <person name="Yoshinaga Y."/>
            <person name="Zwiers L.-H."/>
            <person name="Turgeon B."/>
            <person name="Goodwin S."/>
            <person name="Spatafora J."/>
            <person name="Crous P."/>
            <person name="Grigoriev I."/>
        </authorList>
    </citation>
    <scope>NUCLEOTIDE SEQUENCE</scope>
    <source>
        <strain evidence="2">CBS 121739</strain>
    </source>
</reference>
<keyword evidence="1" id="KW-1133">Transmembrane helix</keyword>
<dbReference type="EMBL" id="ML996570">
    <property type="protein sequence ID" value="KAF2758963.1"/>
    <property type="molecule type" value="Genomic_DNA"/>
</dbReference>
<dbReference type="GeneID" id="54481870"/>
<organism evidence="2 3">
    <name type="scientific">Pseudovirgaria hyperparasitica</name>
    <dbReference type="NCBI Taxonomy" id="470096"/>
    <lineage>
        <taxon>Eukaryota</taxon>
        <taxon>Fungi</taxon>
        <taxon>Dikarya</taxon>
        <taxon>Ascomycota</taxon>
        <taxon>Pezizomycotina</taxon>
        <taxon>Dothideomycetes</taxon>
        <taxon>Dothideomycetes incertae sedis</taxon>
        <taxon>Acrospermales</taxon>
        <taxon>Acrospermaceae</taxon>
        <taxon>Pseudovirgaria</taxon>
    </lineage>
</organism>
<dbReference type="AlphaFoldDB" id="A0A6A6W8I2"/>
<protein>
    <submittedName>
        <fullName evidence="2">Uncharacterized protein</fullName>
    </submittedName>
</protein>